<reference evidence="2 3" key="1">
    <citation type="submission" date="2020-08" db="EMBL/GenBank/DDBJ databases">
        <authorList>
            <person name="Newling K."/>
            <person name="Davey J."/>
            <person name="Forrester S."/>
        </authorList>
    </citation>
    <scope>NUCLEOTIDE SEQUENCE [LARGE SCALE GENOMIC DNA]</scope>
    <source>
        <strain evidence="3">Crithidia deanei Carvalho (ATCC PRA-265)</strain>
    </source>
</reference>
<keyword evidence="1" id="KW-0472">Membrane</keyword>
<evidence type="ECO:0008006" key="4">
    <source>
        <dbReference type="Google" id="ProtNLM"/>
    </source>
</evidence>
<evidence type="ECO:0000256" key="1">
    <source>
        <dbReference type="SAM" id="Phobius"/>
    </source>
</evidence>
<keyword evidence="1" id="KW-1133">Transmembrane helix</keyword>
<keyword evidence="3" id="KW-1185">Reference proteome</keyword>
<feature type="transmembrane region" description="Helical" evidence="1">
    <location>
        <begin position="298"/>
        <end position="321"/>
    </location>
</feature>
<dbReference type="Proteomes" id="UP000515908">
    <property type="component" value="Chromosome 25"/>
</dbReference>
<dbReference type="PANTHER" id="PTHR12459:SF15">
    <property type="entry name" value="TRANSMEMBRANE PROTEIN 135"/>
    <property type="match status" value="1"/>
</dbReference>
<dbReference type="PANTHER" id="PTHR12459">
    <property type="entry name" value="TRANSMEMBRANE PROTEIN 135-RELATED"/>
    <property type="match status" value="1"/>
</dbReference>
<name>A0A7G2CRW2_9TRYP</name>
<evidence type="ECO:0000313" key="2">
    <source>
        <dbReference type="EMBL" id="CAD2222265.1"/>
    </source>
</evidence>
<protein>
    <recommendedName>
        <fullName evidence="4">Transmembrane protein 135 N-terminal domain-containing protein</fullName>
    </recommendedName>
</protein>
<dbReference type="VEuPathDB" id="TriTrypDB:ADEAN_000980500"/>
<keyword evidence="1" id="KW-0812">Transmembrane</keyword>
<organism evidence="2 3">
    <name type="scientific">Angomonas deanei</name>
    <dbReference type="NCBI Taxonomy" id="59799"/>
    <lineage>
        <taxon>Eukaryota</taxon>
        <taxon>Discoba</taxon>
        <taxon>Euglenozoa</taxon>
        <taxon>Kinetoplastea</taxon>
        <taxon>Metakinetoplastina</taxon>
        <taxon>Trypanosomatida</taxon>
        <taxon>Trypanosomatidae</taxon>
        <taxon>Strigomonadinae</taxon>
        <taxon>Angomonas</taxon>
    </lineage>
</organism>
<dbReference type="AlphaFoldDB" id="A0A7G2CRW2"/>
<sequence length="448" mass="51448">MEPGHHTQVDNVEDENNETQLYRKKLSARHTLKIVLRNGFYAAIGRILLGILKSLAKRGLSASFLKKIPDEFCSLNPLKWAVVFGGFSSFRLLTQILTALFKKLNIPKKVATFAAGCLCSLPVVVMNKETRTEMCLYMFVRAAHTFSLRYIFHRLPECMQRFDHYDTLLMCVSSIQIAYGCLFAAFSMPASYRSFLIKASMYDGRFMRGYVGYMRGHITPEMIDLAQEKGWRTLQGYNQDSVKLLCEYAHPGYTCNGWILHYIPQNMMHMGIPLYGPLKFVTMISMQRKKLLAQPRKTLLRAVKSVLTSALFLALYVSVFIRLSCFSIQMGFRGGLKTSVLCGLAGLPTLLEPKGRRMDLALYCSAYALRSLVLTQHQLGHIPFPRHWFVLSCYLSAMGFMFYEYEEEPRLLNSRVRTAFRLLLGEKNIKEHKHARPHHEERTEKKVV</sequence>
<dbReference type="InterPro" id="IPR026749">
    <property type="entry name" value="Tmem135"/>
</dbReference>
<dbReference type="EMBL" id="LR877169">
    <property type="protein sequence ID" value="CAD2222265.1"/>
    <property type="molecule type" value="Genomic_DNA"/>
</dbReference>
<feature type="transmembrane region" description="Helical" evidence="1">
    <location>
        <begin position="167"/>
        <end position="188"/>
    </location>
</feature>
<gene>
    <name evidence="2" type="ORF">ADEAN_000980500</name>
</gene>
<evidence type="ECO:0000313" key="3">
    <source>
        <dbReference type="Proteomes" id="UP000515908"/>
    </source>
</evidence>
<accession>A0A7G2CRW2</accession>
<proteinExistence type="predicted"/>